<keyword evidence="13" id="KW-0040">ANK repeat</keyword>
<dbReference type="GO" id="GO:0005262">
    <property type="term" value="F:calcium channel activity"/>
    <property type="evidence" value="ECO:0007669"/>
    <property type="project" value="UniProtKB-KW"/>
</dbReference>
<proteinExistence type="predicted"/>
<comment type="caution">
    <text evidence="17">The sequence shown here is derived from an EMBL/GenBank/DDBJ whole genome shotgun (WGS) entry which is preliminary data.</text>
</comment>
<dbReference type="AlphaFoldDB" id="A0AAD9JPY1"/>
<feature type="repeat" description="ANK" evidence="13">
    <location>
        <begin position="271"/>
        <end position="303"/>
    </location>
</feature>
<dbReference type="GO" id="GO:0005886">
    <property type="term" value="C:plasma membrane"/>
    <property type="evidence" value="ECO:0007669"/>
    <property type="project" value="UniProtKB-SubCell"/>
</dbReference>
<feature type="transmembrane region" description="Helical" evidence="15">
    <location>
        <begin position="682"/>
        <end position="703"/>
    </location>
</feature>
<dbReference type="Gene3D" id="1.25.40.20">
    <property type="entry name" value="Ankyrin repeat-containing domain"/>
    <property type="match status" value="1"/>
</dbReference>
<keyword evidence="8" id="KW-0106">Calcium</keyword>
<evidence type="ECO:0000256" key="14">
    <source>
        <dbReference type="SAM" id="MobiDB-lite"/>
    </source>
</evidence>
<feature type="region of interest" description="Disordered" evidence="14">
    <location>
        <begin position="785"/>
        <end position="816"/>
    </location>
</feature>
<feature type="transmembrane region" description="Helical" evidence="15">
    <location>
        <begin position="616"/>
        <end position="638"/>
    </location>
</feature>
<keyword evidence="3" id="KW-1003">Cell membrane</keyword>
<gene>
    <name evidence="17" type="ORF">LSH36_198g02017</name>
</gene>
<dbReference type="GO" id="GO:0098703">
    <property type="term" value="P:calcium ion import across plasma membrane"/>
    <property type="evidence" value="ECO:0007669"/>
    <property type="project" value="TreeGrafter"/>
</dbReference>
<feature type="transmembrane region" description="Helical" evidence="15">
    <location>
        <begin position="446"/>
        <end position="466"/>
    </location>
</feature>
<sequence length="816" mass="93502">MFGNSADQEVDEGVKNQATGATKISHFIDLAGGGELVELMKRANRTKNYTELETRIREGLRPHLYNDGEGMMVPIGKLVAVRQGKKYVEQEVDKTTDTKKAGRWSRIWCCVKTAFTPETDNKNNNQIQELKLKDMEALPSDEKKQVKQEKLVVWHLDERGGVGETPLHMCLLNATSVHADLAKWLLKVYPKLVYDIYLHDEYYGENVLHMAIVNEDPSMVRFLLNHNPDLDQSACGNFFTPDDQKAFRKNVPNQELYELPVKTNYMGYTYWGGYALGFAACLGQEECVRLLVARGADPNLCDANGNTILHLMVIHANRMLERSESLKNYSRPQDMFDLLIELGAKMNIVNRQGLTPLTLAAKLASKEMYEHILELDREVYWVYGNVTCAGYPLEFIDTISETGEINTNSAMYHVVYGGERGHLDMIDGIIAQLLEEKWKTFAKTRFFRRFFLFTVYFIIFMVAFYLRPGTDTRPTFMSENRTQSNGTTVNVNITLKDPCYLLRADTAQDVARLTLEAVTLIGATWYVFLSLKEVYHQGYKIFFKTLMIPAKALFLMANCFVILMVPGRAACAYTYEDVMGVLAILCTAPYFLFFCRGFKIVGPFVVMIYTMVKTDLIRFFAIYLVFVIGFSQAMYIMYRELPDAIFYEPVDAMMGMFIMSLGEFADVYETFARTRYPDLPKVIFVIYMVLVTLLLVNMLIAMMGNTYQVVSETEKEWLRQWAKIILVVEQTVTTDVRRKQLINYSRPMEGGRRALVIRSYHSEQEQAEIERDKAAEKKHINLVLRKQRERKEKKKSGASKSPNDDATSAVANSLQN</sequence>
<evidence type="ECO:0000256" key="1">
    <source>
        <dbReference type="ARBA" id="ARBA00004651"/>
    </source>
</evidence>
<organism evidence="17 18">
    <name type="scientific">Paralvinella palmiformis</name>
    <dbReference type="NCBI Taxonomy" id="53620"/>
    <lineage>
        <taxon>Eukaryota</taxon>
        <taxon>Metazoa</taxon>
        <taxon>Spiralia</taxon>
        <taxon>Lophotrochozoa</taxon>
        <taxon>Annelida</taxon>
        <taxon>Polychaeta</taxon>
        <taxon>Sedentaria</taxon>
        <taxon>Canalipalpata</taxon>
        <taxon>Terebellida</taxon>
        <taxon>Terebelliformia</taxon>
        <taxon>Alvinellidae</taxon>
        <taxon>Paralvinella</taxon>
    </lineage>
</organism>
<keyword evidence="5" id="KW-0107">Calcium channel</keyword>
<dbReference type="SUPFAM" id="SSF48403">
    <property type="entry name" value="Ankyrin repeat"/>
    <property type="match status" value="1"/>
</dbReference>
<feature type="transmembrane region" description="Helical" evidence="15">
    <location>
        <begin position="578"/>
        <end position="595"/>
    </location>
</feature>
<evidence type="ECO:0000313" key="18">
    <source>
        <dbReference type="Proteomes" id="UP001208570"/>
    </source>
</evidence>
<feature type="transmembrane region" description="Helical" evidence="15">
    <location>
        <begin position="510"/>
        <end position="529"/>
    </location>
</feature>
<feature type="compositionally biased region" description="Basic residues" evidence="14">
    <location>
        <begin position="785"/>
        <end position="797"/>
    </location>
</feature>
<keyword evidence="12" id="KW-0407">Ion channel</keyword>
<evidence type="ECO:0000256" key="6">
    <source>
        <dbReference type="ARBA" id="ARBA00022692"/>
    </source>
</evidence>
<name>A0AAD9JPY1_9ANNE</name>
<keyword evidence="7" id="KW-0677">Repeat</keyword>
<reference evidence="17" key="1">
    <citation type="journal article" date="2023" name="Mol. Biol. Evol.">
        <title>Third-Generation Sequencing Reveals the Adaptive Role of the Epigenome in Three Deep-Sea Polychaetes.</title>
        <authorList>
            <person name="Perez M."/>
            <person name="Aroh O."/>
            <person name="Sun Y."/>
            <person name="Lan Y."/>
            <person name="Juniper S.K."/>
            <person name="Young C.R."/>
            <person name="Angers B."/>
            <person name="Qian P.Y."/>
        </authorList>
    </citation>
    <scope>NUCLEOTIDE SEQUENCE</scope>
    <source>
        <strain evidence="17">P08H-3</strain>
    </source>
</reference>
<dbReference type="PROSITE" id="PS50088">
    <property type="entry name" value="ANK_REPEAT"/>
    <property type="match status" value="2"/>
</dbReference>
<keyword evidence="6 15" id="KW-0812">Transmembrane</keyword>
<evidence type="ECO:0000256" key="5">
    <source>
        <dbReference type="ARBA" id="ARBA00022673"/>
    </source>
</evidence>
<keyword evidence="2" id="KW-0813">Transport</keyword>
<dbReference type="PROSITE" id="PS50297">
    <property type="entry name" value="ANK_REP_REGION"/>
    <property type="match status" value="1"/>
</dbReference>
<feature type="domain" description="Ion transport" evidence="16">
    <location>
        <begin position="470"/>
        <end position="713"/>
    </location>
</feature>
<evidence type="ECO:0000256" key="7">
    <source>
        <dbReference type="ARBA" id="ARBA00022737"/>
    </source>
</evidence>
<keyword evidence="10" id="KW-0406">Ion transport</keyword>
<evidence type="ECO:0000259" key="16">
    <source>
        <dbReference type="Pfam" id="PF00520"/>
    </source>
</evidence>
<dbReference type="InterPro" id="IPR036770">
    <property type="entry name" value="Ankyrin_rpt-contain_sf"/>
</dbReference>
<keyword evidence="11 15" id="KW-0472">Membrane</keyword>
<dbReference type="SMART" id="SM00248">
    <property type="entry name" value="ANK"/>
    <property type="match status" value="5"/>
</dbReference>
<evidence type="ECO:0000256" key="8">
    <source>
        <dbReference type="ARBA" id="ARBA00022837"/>
    </source>
</evidence>
<evidence type="ECO:0000256" key="13">
    <source>
        <dbReference type="PROSITE-ProRule" id="PRU00023"/>
    </source>
</evidence>
<keyword evidence="18" id="KW-1185">Reference proteome</keyword>
<keyword evidence="9 15" id="KW-1133">Transmembrane helix</keyword>
<keyword evidence="4" id="KW-0109">Calcium transport</keyword>
<dbReference type="EMBL" id="JAODUP010000198">
    <property type="protein sequence ID" value="KAK2157111.1"/>
    <property type="molecule type" value="Genomic_DNA"/>
</dbReference>
<evidence type="ECO:0000256" key="15">
    <source>
        <dbReference type="SAM" id="Phobius"/>
    </source>
</evidence>
<dbReference type="InterPro" id="IPR002110">
    <property type="entry name" value="Ankyrin_rpt"/>
</dbReference>
<feature type="transmembrane region" description="Helical" evidence="15">
    <location>
        <begin position="541"/>
        <end position="566"/>
    </location>
</feature>
<evidence type="ECO:0000256" key="9">
    <source>
        <dbReference type="ARBA" id="ARBA00022989"/>
    </source>
</evidence>
<dbReference type="InterPro" id="IPR005821">
    <property type="entry name" value="Ion_trans_dom"/>
</dbReference>
<comment type="subcellular location">
    <subcellularLocation>
        <location evidence="1">Cell membrane</location>
        <topology evidence="1">Multi-pass membrane protein</topology>
    </subcellularLocation>
</comment>
<dbReference type="Proteomes" id="UP001208570">
    <property type="component" value="Unassembled WGS sequence"/>
</dbReference>
<dbReference type="PANTHER" id="PTHR10582:SF28">
    <property type="entry name" value="NANCHUNG, ISOFORM B"/>
    <property type="match status" value="1"/>
</dbReference>
<protein>
    <recommendedName>
        <fullName evidence="16">Ion transport domain-containing protein</fullName>
    </recommendedName>
</protein>
<evidence type="ECO:0000256" key="12">
    <source>
        <dbReference type="ARBA" id="ARBA00023303"/>
    </source>
</evidence>
<dbReference type="Pfam" id="PF00520">
    <property type="entry name" value="Ion_trans"/>
    <property type="match status" value="1"/>
</dbReference>
<evidence type="ECO:0000256" key="11">
    <source>
        <dbReference type="ARBA" id="ARBA00023136"/>
    </source>
</evidence>
<evidence type="ECO:0000256" key="4">
    <source>
        <dbReference type="ARBA" id="ARBA00022568"/>
    </source>
</evidence>
<dbReference type="InterPro" id="IPR024862">
    <property type="entry name" value="TRPV"/>
</dbReference>
<evidence type="ECO:0000256" key="2">
    <source>
        <dbReference type="ARBA" id="ARBA00022448"/>
    </source>
</evidence>
<dbReference type="PANTHER" id="PTHR10582">
    <property type="entry name" value="TRANSIENT RECEPTOR POTENTIAL ION CHANNEL PROTEIN"/>
    <property type="match status" value="1"/>
</dbReference>
<evidence type="ECO:0000256" key="10">
    <source>
        <dbReference type="ARBA" id="ARBA00023065"/>
    </source>
</evidence>
<evidence type="ECO:0000256" key="3">
    <source>
        <dbReference type="ARBA" id="ARBA00022475"/>
    </source>
</evidence>
<feature type="repeat" description="ANK" evidence="13">
    <location>
        <begin position="203"/>
        <end position="235"/>
    </location>
</feature>
<dbReference type="Pfam" id="PF13606">
    <property type="entry name" value="Ank_3"/>
    <property type="match status" value="1"/>
</dbReference>
<accession>A0AAD9JPY1</accession>
<feature type="compositionally biased region" description="Polar residues" evidence="14">
    <location>
        <begin position="798"/>
        <end position="816"/>
    </location>
</feature>
<evidence type="ECO:0000313" key="17">
    <source>
        <dbReference type="EMBL" id="KAK2157111.1"/>
    </source>
</evidence>
<dbReference type="Pfam" id="PF12796">
    <property type="entry name" value="Ank_2"/>
    <property type="match status" value="1"/>
</dbReference>